<evidence type="ECO:0000259" key="9">
    <source>
        <dbReference type="Pfam" id="PF02384"/>
    </source>
</evidence>
<feature type="domain" description="DNA methylase adenine-specific" evidence="9">
    <location>
        <begin position="151"/>
        <end position="478"/>
    </location>
</feature>
<feature type="domain" description="N6 adenine-specific DNA methyltransferase N-terminal" evidence="10">
    <location>
        <begin position="6"/>
        <end position="138"/>
    </location>
</feature>
<dbReference type="Proteomes" id="UP000265341">
    <property type="component" value="Unassembled WGS sequence"/>
</dbReference>
<dbReference type="PANTHER" id="PTHR42933">
    <property type="entry name" value="SLR6095 PROTEIN"/>
    <property type="match status" value="1"/>
</dbReference>
<comment type="caution">
    <text evidence="11">The sequence shown here is derived from an EMBL/GenBank/DDBJ whole genome shotgun (WGS) entry which is preliminary data.</text>
</comment>
<dbReference type="Gene3D" id="3.40.50.150">
    <property type="entry name" value="Vaccinia Virus protein VP39"/>
    <property type="match status" value="1"/>
</dbReference>
<dbReference type="InterPro" id="IPR029063">
    <property type="entry name" value="SAM-dependent_MTases_sf"/>
</dbReference>
<dbReference type="InterPro" id="IPR003356">
    <property type="entry name" value="DNA_methylase_A-5"/>
</dbReference>
<reference evidence="11 12" key="1">
    <citation type="submission" date="2018-08" db="EMBL/GenBank/DDBJ databases">
        <title>Meiothermus roseus NBRC 110900 genome sequencing project.</title>
        <authorList>
            <person name="Da Costa M.S."/>
            <person name="Albuquerque L."/>
            <person name="Raposo P."/>
            <person name="Froufe H.J.C."/>
            <person name="Barroso C.S."/>
            <person name="Egas C."/>
        </authorList>
    </citation>
    <scope>NUCLEOTIDE SEQUENCE [LARGE SCALE GENOMIC DNA]</scope>
    <source>
        <strain evidence="11 12">NBRC 110900</strain>
    </source>
</reference>
<feature type="coiled-coil region" evidence="8">
    <location>
        <begin position="483"/>
        <end position="510"/>
    </location>
</feature>
<name>A0A399EDE7_9DEIN</name>
<dbReference type="GO" id="GO:0009307">
    <property type="term" value="P:DNA restriction-modification system"/>
    <property type="evidence" value="ECO:0007669"/>
    <property type="project" value="UniProtKB-KW"/>
</dbReference>
<evidence type="ECO:0000256" key="5">
    <source>
        <dbReference type="ARBA" id="ARBA00022691"/>
    </source>
</evidence>
<dbReference type="InterPro" id="IPR022749">
    <property type="entry name" value="D12N6_MeTrfase_N"/>
</dbReference>
<dbReference type="GO" id="GO:0003677">
    <property type="term" value="F:DNA binding"/>
    <property type="evidence" value="ECO:0007669"/>
    <property type="project" value="InterPro"/>
</dbReference>
<evidence type="ECO:0000313" key="12">
    <source>
        <dbReference type="Proteomes" id="UP000265341"/>
    </source>
</evidence>
<dbReference type="PRINTS" id="PR00507">
    <property type="entry name" value="N12N6MTFRASE"/>
</dbReference>
<comment type="similarity">
    <text evidence="1">Belongs to the N(4)/N(6)-methyltransferase family.</text>
</comment>
<dbReference type="Pfam" id="PF02384">
    <property type="entry name" value="N6_Mtase"/>
    <property type="match status" value="1"/>
</dbReference>
<evidence type="ECO:0000256" key="3">
    <source>
        <dbReference type="ARBA" id="ARBA00022603"/>
    </source>
</evidence>
<dbReference type="Gene3D" id="1.20.1260.30">
    <property type="match status" value="1"/>
</dbReference>
<keyword evidence="5" id="KW-0949">S-adenosyl-L-methionine</keyword>
<dbReference type="EC" id="2.1.1.72" evidence="2"/>
<dbReference type="GO" id="GO:0009007">
    <property type="term" value="F:site-specific DNA-methyltransferase (adenine-specific) activity"/>
    <property type="evidence" value="ECO:0007669"/>
    <property type="project" value="UniProtKB-EC"/>
</dbReference>
<evidence type="ECO:0000256" key="6">
    <source>
        <dbReference type="ARBA" id="ARBA00022747"/>
    </source>
</evidence>
<evidence type="ECO:0000256" key="1">
    <source>
        <dbReference type="ARBA" id="ARBA00006594"/>
    </source>
</evidence>
<dbReference type="GO" id="GO:0008170">
    <property type="term" value="F:N-methyltransferase activity"/>
    <property type="evidence" value="ECO:0007669"/>
    <property type="project" value="InterPro"/>
</dbReference>
<organism evidence="11 12">
    <name type="scientific">Calidithermus roseus</name>
    <dbReference type="NCBI Taxonomy" id="1644118"/>
    <lineage>
        <taxon>Bacteria</taxon>
        <taxon>Thermotogati</taxon>
        <taxon>Deinococcota</taxon>
        <taxon>Deinococci</taxon>
        <taxon>Thermales</taxon>
        <taxon>Thermaceae</taxon>
        <taxon>Calidithermus</taxon>
    </lineage>
</organism>
<keyword evidence="4 11" id="KW-0808">Transferase</keyword>
<dbReference type="OrthoDB" id="9814572at2"/>
<keyword evidence="3 11" id="KW-0489">Methyltransferase</keyword>
<dbReference type="PANTHER" id="PTHR42933:SF3">
    <property type="entry name" value="TYPE I RESTRICTION ENZYME MJAVIII METHYLASE SUBUNIT"/>
    <property type="match status" value="1"/>
</dbReference>
<accession>A0A399EDE7</accession>
<dbReference type="SUPFAM" id="SSF53335">
    <property type="entry name" value="S-adenosyl-L-methionine-dependent methyltransferases"/>
    <property type="match status" value="1"/>
</dbReference>
<evidence type="ECO:0000256" key="7">
    <source>
        <dbReference type="ARBA" id="ARBA00047942"/>
    </source>
</evidence>
<dbReference type="InterPro" id="IPR051537">
    <property type="entry name" value="DNA_Adenine_Mtase"/>
</dbReference>
<dbReference type="EMBL" id="QWLA01000132">
    <property type="protein sequence ID" value="RIH81826.1"/>
    <property type="molecule type" value="Genomic_DNA"/>
</dbReference>
<dbReference type="InterPro" id="IPR038333">
    <property type="entry name" value="T1MK-like_N_sf"/>
</dbReference>
<dbReference type="AlphaFoldDB" id="A0A399EDE7"/>
<evidence type="ECO:0000313" key="11">
    <source>
        <dbReference type="EMBL" id="RIH81826.1"/>
    </source>
</evidence>
<comment type="catalytic activity">
    <reaction evidence="7">
        <text>a 2'-deoxyadenosine in DNA + S-adenosyl-L-methionine = an N(6)-methyl-2'-deoxyadenosine in DNA + S-adenosyl-L-homocysteine + H(+)</text>
        <dbReference type="Rhea" id="RHEA:15197"/>
        <dbReference type="Rhea" id="RHEA-COMP:12418"/>
        <dbReference type="Rhea" id="RHEA-COMP:12419"/>
        <dbReference type="ChEBI" id="CHEBI:15378"/>
        <dbReference type="ChEBI" id="CHEBI:57856"/>
        <dbReference type="ChEBI" id="CHEBI:59789"/>
        <dbReference type="ChEBI" id="CHEBI:90615"/>
        <dbReference type="ChEBI" id="CHEBI:90616"/>
        <dbReference type="EC" id="2.1.1.72"/>
    </reaction>
</comment>
<keyword evidence="12" id="KW-1185">Reference proteome</keyword>
<evidence type="ECO:0000256" key="4">
    <source>
        <dbReference type="ARBA" id="ARBA00022679"/>
    </source>
</evidence>
<dbReference type="Pfam" id="PF12161">
    <property type="entry name" value="HsdM_N"/>
    <property type="match status" value="1"/>
</dbReference>
<evidence type="ECO:0000256" key="2">
    <source>
        <dbReference type="ARBA" id="ARBA00011900"/>
    </source>
</evidence>
<dbReference type="GO" id="GO:0032259">
    <property type="term" value="P:methylation"/>
    <property type="evidence" value="ECO:0007669"/>
    <property type="project" value="UniProtKB-KW"/>
</dbReference>
<gene>
    <name evidence="11" type="primary">hsdM</name>
    <name evidence="11" type="ORF">Mrose_03524</name>
</gene>
<sequence length="520" mass="57413">MDLKTLESWLWEAACAIRGPVDAPKYKDYILPLVFLKRLSDVFDDELARLQAEFGDLAQALVEGDRTLVRFYIPPHARWGYLRALPKGGLGERLTDAVRAVAQANPALSGVVDVVDFNATAAGQRIVPDDYLKALIEALSKERLGLADVEPDLLGRAYEYLLRKFSEDVGQSAGEFYTPRMVGVLMARLLRPEPGQEAYDPACGSAGLLIKAHLDLLERHGVQENGHHRLPGHLKPLRLYGQEFQATTYALGMMNAFLHDMTADIRLGDTMANPRHLEGSGLKRFDLIVANPMWSQTVPAALYESDPFARFGFGVPPASSADWGWVQHMLASLKDDGRMAVVLDTGAVSRGSGASGSGASGSNKERDIRRRFVEADLVEAVVLLPENLFFNTTAPGVILVVNRAKRRPKEILLVNASKLFVKGRPKNEMTKEHVEQVARLYHEWRAEEGLSAVIGLEEAARHDHNLSPSRYVSQNGAEEVLPLEEAVVLLQEAEEERALAEQELQRVLELLGLGARYGKG</sequence>
<dbReference type="RefSeq" id="WP_119280585.1">
    <property type="nucleotide sequence ID" value="NZ_QWLA01000132.1"/>
</dbReference>
<protein>
    <recommendedName>
        <fullName evidence="2">site-specific DNA-methyltransferase (adenine-specific)</fullName>
        <ecNumber evidence="2">2.1.1.72</ecNumber>
    </recommendedName>
</protein>
<evidence type="ECO:0000259" key="10">
    <source>
        <dbReference type="Pfam" id="PF12161"/>
    </source>
</evidence>
<proteinExistence type="inferred from homology"/>
<keyword evidence="6" id="KW-0680">Restriction system</keyword>
<evidence type="ECO:0000256" key="8">
    <source>
        <dbReference type="SAM" id="Coils"/>
    </source>
</evidence>
<keyword evidence="8" id="KW-0175">Coiled coil</keyword>